<dbReference type="EMBL" id="DUZY01000001">
    <property type="protein sequence ID" value="DAD18559.1"/>
    <property type="molecule type" value="Genomic_DNA"/>
</dbReference>
<reference evidence="1 2" key="1">
    <citation type="journal article" date="2020" name="Mol. Biol. Evol.">
        <title>Distinct Expression and Methylation Patterns for Genes with Different Fates following a Single Whole-Genome Duplication in Flowering Plants.</title>
        <authorList>
            <person name="Shi T."/>
            <person name="Rahmani R.S."/>
            <person name="Gugger P.F."/>
            <person name="Wang M."/>
            <person name="Li H."/>
            <person name="Zhang Y."/>
            <person name="Li Z."/>
            <person name="Wang Q."/>
            <person name="Van de Peer Y."/>
            <person name="Marchal K."/>
            <person name="Chen J."/>
        </authorList>
    </citation>
    <scope>NUCLEOTIDE SEQUENCE [LARGE SCALE GENOMIC DNA]</scope>
    <source>
        <tissue evidence="1">Leaf</tissue>
    </source>
</reference>
<evidence type="ECO:0000313" key="2">
    <source>
        <dbReference type="Proteomes" id="UP000607653"/>
    </source>
</evidence>
<gene>
    <name evidence="1" type="ORF">HUJ06_020022</name>
</gene>
<organism evidence="1 2">
    <name type="scientific">Nelumbo nucifera</name>
    <name type="common">Sacred lotus</name>
    <dbReference type="NCBI Taxonomy" id="4432"/>
    <lineage>
        <taxon>Eukaryota</taxon>
        <taxon>Viridiplantae</taxon>
        <taxon>Streptophyta</taxon>
        <taxon>Embryophyta</taxon>
        <taxon>Tracheophyta</taxon>
        <taxon>Spermatophyta</taxon>
        <taxon>Magnoliopsida</taxon>
        <taxon>Proteales</taxon>
        <taxon>Nelumbonaceae</taxon>
        <taxon>Nelumbo</taxon>
    </lineage>
</organism>
<name>A0A822XHN4_NELNU</name>
<proteinExistence type="predicted"/>
<protein>
    <submittedName>
        <fullName evidence="1">Uncharacterized protein</fullName>
    </submittedName>
</protein>
<dbReference type="AlphaFoldDB" id="A0A822XHN4"/>
<comment type="caution">
    <text evidence="1">The sequence shown here is derived from an EMBL/GenBank/DDBJ whole genome shotgun (WGS) entry which is preliminary data.</text>
</comment>
<sequence length="124" mass="13585">MCRVHEDCRYIQIYVIGCKRADVGLSQAVVSQICLSQVGSSSVEPPPPPSGLTNNVSEVDIDVDADFGFEYGSDREDDPDFKLECEVEEQLEAKYKVEDADVTKNPDDPIDNVEAVVGSDILSD</sequence>
<keyword evidence="2" id="KW-1185">Reference proteome</keyword>
<accession>A0A822XHN4</accession>
<dbReference type="Proteomes" id="UP000607653">
    <property type="component" value="Unassembled WGS sequence"/>
</dbReference>
<evidence type="ECO:0000313" key="1">
    <source>
        <dbReference type="EMBL" id="DAD18559.1"/>
    </source>
</evidence>